<dbReference type="Gene3D" id="3.30.70.100">
    <property type="match status" value="1"/>
</dbReference>
<dbReference type="PANTHER" id="PTHR33336:SF1">
    <property type="entry name" value="(4S)-4-HYDROXY-5-PHOSPHONOOXYPENTANE-2,3-DIONE ISOMERASE"/>
    <property type="match status" value="1"/>
</dbReference>
<dbReference type="InterPro" id="IPR007138">
    <property type="entry name" value="ABM_dom"/>
</dbReference>
<dbReference type="AlphaFoldDB" id="A0A3B0ZIM7"/>
<evidence type="ECO:0000313" key="2">
    <source>
        <dbReference type="EMBL" id="VAW93328.1"/>
    </source>
</evidence>
<proteinExistence type="predicted"/>
<dbReference type="PANTHER" id="PTHR33336">
    <property type="entry name" value="QUINOL MONOOXYGENASE YGIN-RELATED"/>
    <property type="match status" value="1"/>
</dbReference>
<accession>A0A3B0ZIM7</accession>
<keyword evidence="2" id="KW-0503">Monooxygenase</keyword>
<keyword evidence="2" id="KW-0560">Oxidoreductase</keyword>
<dbReference type="PROSITE" id="PS51725">
    <property type="entry name" value="ABM"/>
    <property type="match status" value="1"/>
</dbReference>
<name>A0A3B0ZIM7_9ZZZZ</name>
<dbReference type="InterPro" id="IPR050744">
    <property type="entry name" value="AI-2_Isomerase_LsrG"/>
</dbReference>
<organism evidence="2">
    <name type="scientific">hydrothermal vent metagenome</name>
    <dbReference type="NCBI Taxonomy" id="652676"/>
    <lineage>
        <taxon>unclassified sequences</taxon>
        <taxon>metagenomes</taxon>
        <taxon>ecological metagenomes</taxon>
    </lineage>
</organism>
<feature type="domain" description="ABM" evidence="1">
    <location>
        <begin position="2"/>
        <end position="90"/>
    </location>
</feature>
<evidence type="ECO:0000259" key="1">
    <source>
        <dbReference type="PROSITE" id="PS51725"/>
    </source>
</evidence>
<dbReference type="SUPFAM" id="SSF54909">
    <property type="entry name" value="Dimeric alpha+beta barrel"/>
    <property type="match status" value="1"/>
</dbReference>
<reference evidence="2" key="1">
    <citation type="submission" date="2018-06" db="EMBL/GenBank/DDBJ databases">
        <authorList>
            <person name="Zhirakovskaya E."/>
        </authorList>
    </citation>
    <scope>NUCLEOTIDE SEQUENCE</scope>
</reference>
<dbReference type="InterPro" id="IPR011008">
    <property type="entry name" value="Dimeric_a/b-barrel"/>
</dbReference>
<gene>
    <name evidence="2" type="ORF">MNBD_GAMMA21-959</name>
</gene>
<sequence length="97" mass="11140">MYVSIVYVSVIPQHIDAFIEATNNNHLASINEEGNRRFDVLQASEDTTKFVLYEAYADEAAALAHKQTEHYQIWRDRVADWMAIPRKGIHYSGLFPA</sequence>
<dbReference type="GO" id="GO:0004497">
    <property type="term" value="F:monooxygenase activity"/>
    <property type="evidence" value="ECO:0007669"/>
    <property type="project" value="UniProtKB-KW"/>
</dbReference>
<dbReference type="EMBL" id="UOFR01000018">
    <property type="protein sequence ID" value="VAW93328.1"/>
    <property type="molecule type" value="Genomic_DNA"/>
</dbReference>
<dbReference type="Pfam" id="PF03992">
    <property type="entry name" value="ABM"/>
    <property type="match status" value="1"/>
</dbReference>
<dbReference type="GO" id="GO:0005829">
    <property type="term" value="C:cytosol"/>
    <property type="evidence" value="ECO:0007669"/>
    <property type="project" value="TreeGrafter"/>
</dbReference>
<protein>
    <submittedName>
        <fullName evidence="2">Antibiotic biosynthesis monooxygenase</fullName>
    </submittedName>
</protein>